<proteinExistence type="predicted"/>
<keyword evidence="1" id="KW-0812">Transmembrane</keyword>
<keyword evidence="1" id="KW-0472">Membrane</keyword>
<sequence length="177" mass="18280">MKNQQGFGIIILLLIVTGIMVFGTLAAGAAVLLGKAPECPTQGSSSARSEKEIGDTLEQGSVNITDGEATTLAQGYIGGKVDEARVCFTEGLGHVSGKMNLGSVSPSFYVSAGVDLSGSVPKATNLSIQLGSLPNISFISGLAMDKINSLISENLSKFELKQKYTASFSNGSLTISK</sequence>
<evidence type="ECO:0000313" key="3">
    <source>
        <dbReference type="Proteomes" id="UP000034078"/>
    </source>
</evidence>
<accession>A0A837IGX4</accession>
<name>A0A837IGX4_9BACT</name>
<dbReference type="Proteomes" id="UP000034078">
    <property type="component" value="Unassembled WGS sequence"/>
</dbReference>
<organism evidence="2 3">
    <name type="scientific">Candidatus Collierbacteria bacterium GW2011_GWB2_45_17</name>
    <dbReference type="NCBI Taxonomy" id="1618388"/>
    <lineage>
        <taxon>Bacteria</taxon>
        <taxon>Candidatus Collieribacteriota</taxon>
    </lineage>
</organism>
<dbReference type="AlphaFoldDB" id="A0A837IGX4"/>
<reference evidence="2 3" key="1">
    <citation type="journal article" date="2015" name="Nature">
        <title>rRNA introns, odd ribosomes, and small enigmatic genomes across a large radiation of phyla.</title>
        <authorList>
            <person name="Brown C.T."/>
            <person name="Hug L.A."/>
            <person name="Thomas B.C."/>
            <person name="Sharon I."/>
            <person name="Castelle C.J."/>
            <person name="Singh A."/>
            <person name="Wilkins M.J."/>
            <person name="Williams K.H."/>
            <person name="Banfield J.F."/>
        </authorList>
    </citation>
    <scope>NUCLEOTIDE SEQUENCE [LARGE SCALE GENOMIC DNA]</scope>
</reference>
<gene>
    <name evidence="2" type="ORF">UX01_C0004G0018</name>
</gene>
<keyword evidence="1" id="KW-1133">Transmembrane helix</keyword>
<evidence type="ECO:0000313" key="2">
    <source>
        <dbReference type="EMBL" id="KKU00451.1"/>
    </source>
</evidence>
<evidence type="ECO:0000256" key="1">
    <source>
        <dbReference type="SAM" id="Phobius"/>
    </source>
</evidence>
<dbReference type="EMBL" id="LCKO01000004">
    <property type="protein sequence ID" value="KKU00451.1"/>
    <property type="molecule type" value="Genomic_DNA"/>
</dbReference>
<comment type="caution">
    <text evidence="2">The sequence shown here is derived from an EMBL/GenBank/DDBJ whole genome shotgun (WGS) entry which is preliminary data.</text>
</comment>
<protein>
    <submittedName>
        <fullName evidence="2">Uncharacterized protein</fullName>
    </submittedName>
</protein>
<feature type="transmembrane region" description="Helical" evidence="1">
    <location>
        <begin position="7"/>
        <end position="33"/>
    </location>
</feature>